<dbReference type="EMBL" id="JAQIZT010000019">
    <property type="protein sequence ID" value="KAJ6951411.1"/>
    <property type="molecule type" value="Genomic_DNA"/>
</dbReference>
<evidence type="ECO:0000256" key="1">
    <source>
        <dbReference type="SAM" id="MobiDB-lite"/>
    </source>
</evidence>
<evidence type="ECO:0000313" key="2">
    <source>
        <dbReference type="EMBL" id="KAJ6951411.1"/>
    </source>
</evidence>
<protein>
    <submittedName>
        <fullName evidence="2">Uncharacterized protein</fullName>
    </submittedName>
</protein>
<dbReference type="AlphaFoldDB" id="A0AAD6L6T0"/>
<gene>
    <name evidence="2" type="ORF">NC653_040737</name>
</gene>
<comment type="caution">
    <text evidence="2">The sequence shown here is derived from an EMBL/GenBank/DDBJ whole genome shotgun (WGS) entry which is preliminary data.</text>
</comment>
<dbReference type="Proteomes" id="UP001164929">
    <property type="component" value="Chromosome 19"/>
</dbReference>
<reference evidence="2" key="1">
    <citation type="journal article" date="2023" name="Mol. Ecol. Resour.">
        <title>Chromosome-level genome assembly of a triploid poplar Populus alba 'Berolinensis'.</title>
        <authorList>
            <person name="Chen S."/>
            <person name="Yu Y."/>
            <person name="Wang X."/>
            <person name="Wang S."/>
            <person name="Zhang T."/>
            <person name="Zhou Y."/>
            <person name="He R."/>
            <person name="Meng N."/>
            <person name="Wang Y."/>
            <person name="Liu W."/>
            <person name="Liu Z."/>
            <person name="Liu J."/>
            <person name="Guo Q."/>
            <person name="Huang H."/>
            <person name="Sederoff R.R."/>
            <person name="Wang G."/>
            <person name="Qu G."/>
            <person name="Chen S."/>
        </authorList>
    </citation>
    <scope>NUCLEOTIDE SEQUENCE</scope>
    <source>
        <strain evidence="2">SC-2020</strain>
    </source>
</reference>
<evidence type="ECO:0000313" key="3">
    <source>
        <dbReference type="Proteomes" id="UP001164929"/>
    </source>
</evidence>
<organism evidence="2 3">
    <name type="scientific">Populus alba x Populus x berolinensis</name>
    <dbReference type="NCBI Taxonomy" id="444605"/>
    <lineage>
        <taxon>Eukaryota</taxon>
        <taxon>Viridiplantae</taxon>
        <taxon>Streptophyta</taxon>
        <taxon>Embryophyta</taxon>
        <taxon>Tracheophyta</taxon>
        <taxon>Spermatophyta</taxon>
        <taxon>Magnoliopsida</taxon>
        <taxon>eudicotyledons</taxon>
        <taxon>Gunneridae</taxon>
        <taxon>Pentapetalae</taxon>
        <taxon>rosids</taxon>
        <taxon>fabids</taxon>
        <taxon>Malpighiales</taxon>
        <taxon>Salicaceae</taxon>
        <taxon>Saliceae</taxon>
        <taxon>Populus</taxon>
    </lineage>
</organism>
<feature type="region of interest" description="Disordered" evidence="1">
    <location>
        <begin position="43"/>
        <end position="62"/>
    </location>
</feature>
<sequence length="135" mass="15599">MIMQIPRWRNVILLKDSLVPASSQSITTRNHFASIHSTPVACEKRKSKRVDDKRGSQQPSKDYIKFVRRQKRADEKRALKDFLYNNGPLRTFQVNFSVTLSELTEILGANLHYCIDILQSILIGKLYKQAVNHSQ</sequence>
<accession>A0AAD6L6T0</accession>
<name>A0AAD6L6T0_9ROSI</name>
<keyword evidence="3" id="KW-1185">Reference proteome</keyword>
<proteinExistence type="predicted"/>